<evidence type="ECO:0000256" key="1">
    <source>
        <dbReference type="ARBA" id="ARBA00006484"/>
    </source>
</evidence>
<dbReference type="PANTHER" id="PTHR42879">
    <property type="entry name" value="3-OXOACYL-(ACYL-CARRIER-PROTEIN) REDUCTASE"/>
    <property type="match status" value="1"/>
</dbReference>
<evidence type="ECO:0000313" key="3">
    <source>
        <dbReference type="Proteomes" id="UP001237737"/>
    </source>
</evidence>
<dbReference type="InterPro" id="IPR036291">
    <property type="entry name" value="NAD(P)-bd_dom_sf"/>
</dbReference>
<reference evidence="2 3" key="1">
    <citation type="submission" date="2023-07" db="EMBL/GenBank/DDBJ databases">
        <title>Sorghum-associated microbial communities from plants grown in Nebraska, USA.</title>
        <authorList>
            <person name="Schachtman D."/>
        </authorList>
    </citation>
    <scope>NUCLEOTIDE SEQUENCE [LARGE SCALE GENOMIC DNA]</scope>
    <source>
        <strain evidence="2 3">CC60</strain>
    </source>
</reference>
<dbReference type="EMBL" id="JAUSSK010000002">
    <property type="protein sequence ID" value="MDQ0009687.1"/>
    <property type="molecule type" value="Genomic_DNA"/>
</dbReference>
<dbReference type="InterPro" id="IPR050259">
    <property type="entry name" value="SDR"/>
</dbReference>
<dbReference type="Proteomes" id="UP001237737">
    <property type="component" value="Unassembled WGS sequence"/>
</dbReference>
<keyword evidence="3" id="KW-1185">Reference proteome</keyword>
<sequence>MNIDLSKRSAIVSGSTAGIGLAIATGLAAAGASVVVTGRTQARVDEAIASVKKAVPGAKVSGIAADLGTAEGAATLIKAVPDTDILVNNLGIFEPKDFFDIDDAEWTRFFEVNVTSGVRLSRHYAKGMAQRGWGRVQFISSESGVQVPAEMVHYGVTKTAQLGVSRGLAEVLAGTGVTVNAILPGPTLSEGVSEFFGKIAQSQGKSLDEVERDFIQTHRPTSLIKRLLSVEEVANVSVYLASEQASGTTGASIRVDGGVTRSII</sequence>
<comment type="similarity">
    <text evidence="1">Belongs to the short-chain dehydrogenases/reductases (SDR) family.</text>
</comment>
<evidence type="ECO:0000313" key="2">
    <source>
        <dbReference type="EMBL" id="MDQ0009687.1"/>
    </source>
</evidence>
<organism evidence="2 3">
    <name type="scientific">Luteibacter jiangsuensis</name>
    <dbReference type="NCBI Taxonomy" id="637577"/>
    <lineage>
        <taxon>Bacteria</taxon>
        <taxon>Pseudomonadati</taxon>
        <taxon>Pseudomonadota</taxon>
        <taxon>Gammaproteobacteria</taxon>
        <taxon>Lysobacterales</taxon>
        <taxon>Rhodanobacteraceae</taxon>
        <taxon>Luteibacter</taxon>
    </lineage>
</organism>
<dbReference type="SUPFAM" id="SSF51735">
    <property type="entry name" value="NAD(P)-binding Rossmann-fold domains"/>
    <property type="match status" value="1"/>
</dbReference>
<comment type="caution">
    <text evidence="2">The sequence shown here is derived from an EMBL/GenBank/DDBJ whole genome shotgun (WGS) entry which is preliminary data.</text>
</comment>
<dbReference type="RefSeq" id="WP_306849241.1">
    <property type="nucleotide sequence ID" value="NZ_JAUSSK010000002.1"/>
</dbReference>
<protein>
    <submittedName>
        <fullName evidence="2">NAD(P)-dependent dehydrogenase (Short-subunit alcohol dehydrogenase family)</fullName>
    </submittedName>
</protein>
<dbReference type="PRINTS" id="PR00081">
    <property type="entry name" value="GDHRDH"/>
</dbReference>
<dbReference type="InterPro" id="IPR002347">
    <property type="entry name" value="SDR_fam"/>
</dbReference>
<gene>
    <name evidence="2" type="ORF">J2T07_001864</name>
</gene>
<accession>A0ABT9T0F7</accession>
<dbReference type="CDD" id="cd05233">
    <property type="entry name" value="SDR_c"/>
    <property type="match status" value="1"/>
</dbReference>
<dbReference type="Pfam" id="PF13561">
    <property type="entry name" value="adh_short_C2"/>
    <property type="match status" value="1"/>
</dbReference>
<proteinExistence type="inferred from homology"/>
<name>A0ABT9T0F7_9GAMM</name>
<dbReference type="Gene3D" id="3.40.50.720">
    <property type="entry name" value="NAD(P)-binding Rossmann-like Domain"/>
    <property type="match status" value="1"/>
</dbReference>